<sequence length="430" mass="48534">MNNDASSEDIKSLDLLLSGIKAGIEHDLYSHRKARESYWNSISRLLLKIEAADISLRYGFMFPISEDGYSPLREIEERFSDIFCDEFFVEFAGKCRFYGSRPLSKKEFIKLRNFEGARLSTVLDASKVCMKIIVRLLTVESQVHDENNLKNLRRMLPPQKIAPVQFDFQSGRLVLLRTRNSFESDDYNNIASAKEAIVAQGERIQEYLKQSNCDRRLIETFSILQEQLTLDDNIIKLALTNITCDIMRSACEPELSESVNSMILSHTRSIEMFAAQFPDWRRFVEHAAIVSIDQADINRISEATNNLIKDLASRHDYVDPEIPNTFSQLNELLRAPSSAGKRAAFAVLRSIENLISKVFSLGADFFDQTAQKTVDGLSTAVSKAIIVGLLTAALGGAAQVTPVAAKINEMTWLKNAAELVQKQIDRMLME</sequence>
<protein>
    <submittedName>
        <fullName evidence="1">Uncharacterized protein</fullName>
    </submittedName>
</protein>
<keyword evidence="2" id="KW-1185">Reference proteome</keyword>
<evidence type="ECO:0000313" key="2">
    <source>
        <dbReference type="Proteomes" id="UP000781958"/>
    </source>
</evidence>
<evidence type="ECO:0000313" key="1">
    <source>
        <dbReference type="EMBL" id="MBP2290866.1"/>
    </source>
</evidence>
<comment type="caution">
    <text evidence="1">The sequence shown here is derived from an EMBL/GenBank/DDBJ whole genome shotgun (WGS) entry which is preliminary data.</text>
</comment>
<dbReference type="Proteomes" id="UP000781958">
    <property type="component" value="Unassembled WGS sequence"/>
</dbReference>
<proteinExistence type="predicted"/>
<reference evidence="1 2" key="1">
    <citation type="submission" date="2021-03" db="EMBL/GenBank/DDBJ databases">
        <title>Genomic Encyclopedia of Type Strains, Phase III (KMG-III): the genomes of soil and plant-associated and newly described type strains.</title>
        <authorList>
            <person name="Whitman W."/>
        </authorList>
    </citation>
    <scope>NUCLEOTIDE SEQUENCE [LARGE SCALE GENOMIC DNA]</scope>
    <source>
        <strain evidence="1 2">IMMIB AFH-6</strain>
    </source>
</reference>
<dbReference type="RefSeq" id="WP_209763511.1">
    <property type="nucleotide sequence ID" value="NZ_JAGINP010000001.1"/>
</dbReference>
<name>A0ABS4SE56_9PROT</name>
<gene>
    <name evidence="1" type="ORF">J2851_000603</name>
</gene>
<dbReference type="EMBL" id="JAGINP010000001">
    <property type="protein sequence ID" value="MBP2290866.1"/>
    <property type="molecule type" value="Genomic_DNA"/>
</dbReference>
<organism evidence="1 2">
    <name type="scientific">Azospirillum rugosum</name>
    <dbReference type="NCBI Taxonomy" id="416170"/>
    <lineage>
        <taxon>Bacteria</taxon>
        <taxon>Pseudomonadati</taxon>
        <taxon>Pseudomonadota</taxon>
        <taxon>Alphaproteobacteria</taxon>
        <taxon>Rhodospirillales</taxon>
        <taxon>Azospirillaceae</taxon>
        <taxon>Azospirillum</taxon>
    </lineage>
</organism>
<accession>A0ABS4SE56</accession>